<gene>
    <name evidence="1" type="ORF">LCGC14_1474230</name>
</gene>
<proteinExistence type="predicted"/>
<dbReference type="AlphaFoldDB" id="A0A0F9JXE2"/>
<reference evidence="1" key="1">
    <citation type="journal article" date="2015" name="Nature">
        <title>Complex archaea that bridge the gap between prokaryotes and eukaryotes.</title>
        <authorList>
            <person name="Spang A."/>
            <person name="Saw J.H."/>
            <person name="Jorgensen S.L."/>
            <person name="Zaremba-Niedzwiedzka K."/>
            <person name="Martijn J."/>
            <person name="Lind A.E."/>
            <person name="van Eijk R."/>
            <person name="Schleper C."/>
            <person name="Guy L."/>
            <person name="Ettema T.J."/>
        </authorList>
    </citation>
    <scope>NUCLEOTIDE SEQUENCE</scope>
</reference>
<comment type="caution">
    <text evidence="1">The sequence shown here is derived from an EMBL/GenBank/DDBJ whole genome shotgun (WGS) entry which is preliminary data.</text>
</comment>
<organism evidence="1">
    <name type="scientific">marine sediment metagenome</name>
    <dbReference type="NCBI Taxonomy" id="412755"/>
    <lineage>
        <taxon>unclassified sequences</taxon>
        <taxon>metagenomes</taxon>
        <taxon>ecological metagenomes</taxon>
    </lineage>
</organism>
<evidence type="ECO:0000313" key="1">
    <source>
        <dbReference type="EMBL" id="KKM67136.1"/>
    </source>
</evidence>
<name>A0A0F9JXE2_9ZZZZ</name>
<sequence length="133" mass="15164">MPPKLERWDVTLKCRGYFGFGGGYATVKGYIYKDNAMYCNVCPISTDCWNTHKKRVQKMLPELTAHFEEMAARLKGKELIDAWWKENEMADPYIMVNGGNIEDGMSVANAGRVKDRGPFGLTWPLEELPPDIK</sequence>
<protein>
    <submittedName>
        <fullName evidence="1">Uncharacterized protein</fullName>
    </submittedName>
</protein>
<dbReference type="EMBL" id="LAZR01010404">
    <property type="protein sequence ID" value="KKM67136.1"/>
    <property type="molecule type" value="Genomic_DNA"/>
</dbReference>
<accession>A0A0F9JXE2</accession>